<evidence type="ECO:0000256" key="6">
    <source>
        <dbReference type="ARBA" id="ARBA00034078"/>
    </source>
</evidence>
<dbReference type="GO" id="GO:0009055">
    <property type="term" value="F:electron transfer activity"/>
    <property type="evidence" value="ECO:0007669"/>
    <property type="project" value="TreeGrafter"/>
</dbReference>
<dbReference type="RefSeq" id="WP_062997901.1">
    <property type="nucleotide sequence ID" value="NZ_BMMH01000005.1"/>
</dbReference>
<organism evidence="8 9">
    <name type="scientific">Nocardia jinanensis</name>
    <dbReference type="NCBI Taxonomy" id="382504"/>
    <lineage>
        <taxon>Bacteria</taxon>
        <taxon>Bacillati</taxon>
        <taxon>Actinomycetota</taxon>
        <taxon>Actinomycetes</taxon>
        <taxon>Mycobacteriales</taxon>
        <taxon>Nocardiaceae</taxon>
        <taxon>Nocardia</taxon>
    </lineage>
</organism>
<keyword evidence="5" id="KW-0411">Iron-sulfur</keyword>
<dbReference type="EMBL" id="BMMH01000005">
    <property type="protein sequence ID" value="GGL11926.1"/>
    <property type="molecule type" value="Genomic_DNA"/>
</dbReference>
<keyword evidence="3" id="KW-0479">Metal-binding</keyword>
<evidence type="ECO:0000256" key="5">
    <source>
        <dbReference type="ARBA" id="ARBA00023014"/>
    </source>
</evidence>
<keyword evidence="4" id="KW-0408">Iron</keyword>
<dbReference type="InterPro" id="IPR036010">
    <property type="entry name" value="2Fe-2S_ferredoxin-like_sf"/>
</dbReference>
<keyword evidence="2" id="KW-0001">2Fe-2S</keyword>
<evidence type="ECO:0000313" key="8">
    <source>
        <dbReference type="EMBL" id="GGL11926.1"/>
    </source>
</evidence>
<protein>
    <submittedName>
        <fullName evidence="8">Ferredoxin</fullName>
    </submittedName>
</protein>
<gene>
    <name evidence="8" type="ORF">GCM10011588_27910</name>
</gene>
<accession>A0A917RKJ0</accession>
<reference evidence="8" key="1">
    <citation type="journal article" date="2014" name="Int. J. Syst. Evol. Microbiol.">
        <title>Complete genome sequence of Corynebacterium casei LMG S-19264T (=DSM 44701T), isolated from a smear-ripened cheese.</title>
        <authorList>
            <consortium name="US DOE Joint Genome Institute (JGI-PGF)"/>
            <person name="Walter F."/>
            <person name="Albersmeier A."/>
            <person name="Kalinowski J."/>
            <person name="Ruckert C."/>
        </authorList>
    </citation>
    <scope>NUCLEOTIDE SEQUENCE</scope>
    <source>
        <strain evidence="8">CGMCC 4.3508</strain>
    </source>
</reference>
<dbReference type="PROSITE" id="PS51085">
    <property type="entry name" value="2FE2S_FER_2"/>
    <property type="match status" value="1"/>
</dbReference>
<evidence type="ECO:0000259" key="7">
    <source>
        <dbReference type="PROSITE" id="PS51085"/>
    </source>
</evidence>
<keyword evidence="9" id="KW-1185">Reference proteome</keyword>
<dbReference type="InterPro" id="IPR001041">
    <property type="entry name" value="2Fe-2S_ferredoxin-type"/>
</dbReference>
<dbReference type="GO" id="GO:0140647">
    <property type="term" value="P:P450-containing electron transport chain"/>
    <property type="evidence" value="ECO:0007669"/>
    <property type="project" value="InterPro"/>
</dbReference>
<dbReference type="GO" id="GO:0046872">
    <property type="term" value="F:metal ion binding"/>
    <property type="evidence" value="ECO:0007669"/>
    <property type="project" value="UniProtKB-KW"/>
</dbReference>
<evidence type="ECO:0000256" key="3">
    <source>
        <dbReference type="ARBA" id="ARBA00022723"/>
    </source>
</evidence>
<evidence type="ECO:0000313" key="9">
    <source>
        <dbReference type="Proteomes" id="UP000638263"/>
    </source>
</evidence>
<evidence type="ECO:0000256" key="2">
    <source>
        <dbReference type="ARBA" id="ARBA00022714"/>
    </source>
</evidence>
<sequence length="112" mass="12115">MSEAGTVTAINVTDRDGASRTVDWIPGQSLMEALRDSDFAILASCGGNASCATCHVFLPQSVVRALGDRSDDELELLEETDSYDPDRSRLACQVRQRAELADLDVVIAPEDE</sequence>
<comment type="similarity">
    <text evidence="1">Belongs to the adrenodoxin/putidaredoxin family.</text>
</comment>
<dbReference type="AlphaFoldDB" id="A0A917RKJ0"/>
<dbReference type="PRINTS" id="PR00355">
    <property type="entry name" value="ADRENODOXIN"/>
</dbReference>
<dbReference type="Gene3D" id="3.10.20.30">
    <property type="match status" value="1"/>
</dbReference>
<dbReference type="SUPFAM" id="SSF54292">
    <property type="entry name" value="2Fe-2S ferredoxin-like"/>
    <property type="match status" value="1"/>
</dbReference>
<dbReference type="CDD" id="cd00207">
    <property type="entry name" value="fer2"/>
    <property type="match status" value="1"/>
</dbReference>
<dbReference type="PANTHER" id="PTHR23426">
    <property type="entry name" value="FERREDOXIN/ADRENODOXIN"/>
    <property type="match status" value="1"/>
</dbReference>
<comment type="cofactor">
    <cofactor evidence="6">
        <name>[2Fe-2S] cluster</name>
        <dbReference type="ChEBI" id="CHEBI:190135"/>
    </cofactor>
</comment>
<dbReference type="InterPro" id="IPR012675">
    <property type="entry name" value="Beta-grasp_dom_sf"/>
</dbReference>
<evidence type="ECO:0000256" key="4">
    <source>
        <dbReference type="ARBA" id="ARBA00023004"/>
    </source>
</evidence>
<name>A0A917RKJ0_9NOCA</name>
<evidence type="ECO:0000256" key="1">
    <source>
        <dbReference type="ARBA" id="ARBA00010914"/>
    </source>
</evidence>
<comment type="caution">
    <text evidence="8">The sequence shown here is derived from an EMBL/GenBank/DDBJ whole genome shotgun (WGS) entry which is preliminary data.</text>
</comment>
<dbReference type="PANTHER" id="PTHR23426:SF65">
    <property type="entry name" value="FERREDOXIN-2, MITOCHONDRIAL"/>
    <property type="match status" value="1"/>
</dbReference>
<dbReference type="Proteomes" id="UP000638263">
    <property type="component" value="Unassembled WGS sequence"/>
</dbReference>
<dbReference type="InterPro" id="IPR001055">
    <property type="entry name" value="Adrenodoxin-like"/>
</dbReference>
<reference evidence="8" key="2">
    <citation type="submission" date="2020-09" db="EMBL/GenBank/DDBJ databases">
        <authorList>
            <person name="Sun Q."/>
            <person name="Zhou Y."/>
        </authorList>
    </citation>
    <scope>NUCLEOTIDE SEQUENCE</scope>
    <source>
        <strain evidence="8">CGMCC 4.3508</strain>
    </source>
</reference>
<dbReference type="GO" id="GO:0051537">
    <property type="term" value="F:2 iron, 2 sulfur cluster binding"/>
    <property type="evidence" value="ECO:0007669"/>
    <property type="project" value="UniProtKB-KW"/>
</dbReference>
<feature type="domain" description="2Fe-2S ferredoxin-type" evidence="7">
    <location>
        <begin position="8"/>
        <end position="111"/>
    </location>
</feature>
<dbReference type="Pfam" id="PF00111">
    <property type="entry name" value="Fer2"/>
    <property type="match status" value="1"/>
</dbReference>
<proteinExistence type="inferred from homology"/>